<dbReference type="EnsemblMetazoa" id="CLYHEMT010526.1">
    <property type="protein sequence ID" value="CLYHEMP010526.1"/>
    <property type="gene ID" value="CLYHEMG010526"/>
</dbReference>
<evidence type="ECO:0000256" key="5">
    <source>
        <dbReference type="PIRSR" id="PIRSR036979-1"/>
    </source>
</evidence>
<dbReference type="GeneID" id="136805737"/>
<dbReference type="GO" id="GO:0046872">
    <property type="term" value="F:metal ion binding"/>
    <property type="evidence" value="ECO:0007669"/>
    <property type="project" value="UniProtKB-KW"/>
</dbReference>
<feature type="binding site" evidence="5">
    <location>
        <position position="257"/>
    </location>
    <ligand>
        <name>Mn(2+)</name>
        <dbReference type="ChEBI" id="CHEBI:29035"/>
        <label>1</label>
    </ligand>
</feature>
<dbReference type="PANTHER" id="PTHR11358">
    <property type="entry name" value="ARGINASE/AGMATINASE"/>
    <property type="match status" value="1"/>
</dbReference>
<keyword evidence="2 5" id="KW-0479">Metal-binding</keyword>
<evidence type="ECO:0000313" key="7">
    <source>
        <dbReference type="EnsemblMetazoa" id="CLYHEMP010526.1"/>
    </source>
</evidence>
<dbReference type="FunFam" id="3.40.800.10:FF:000002">
    <property type="entry name" value="Agmatinase"/>
    <property type="match status" value="1"/>
</dbReference>
<evidence type="ECO:0000256" key="2">
    <source>
        <dbReference type="ARBA" id="ARBA00022723"/>
    </source>
</evidence>
<dbReference type="Gene3D" id="3.40.800.10">
    <property type="entry name" value="Ureohydrolase domain"/>
    <property type="match status" value="1"/>
</dbReference>
<dbReference type="InterPro" id="IPR020855">
    <property type="entry name" value="Ureohydrolase_Mn_BS"/>
</dbReference>
<evidence type="ECO:0000256" key="1">
    <source>
        <dbReference type="ARBA" id="ARBA00009227"/>
    </source>
</evidence>
<dbReference type="Pfam" id="PF00491">
    <property type="entry name" value="Arginase"/>
    <property type="match status" value="1"/>
</dbReference>
<dbReference type="RefSeq" id="XP_066918384.1">
    <property type="nucleotide sequence ID" value="XM_067062283.1"/>
</dbReference>
<sequence>MAFLQNIFKRGISTTLRSQAFNQPTTSKEMLRAGGIASMYRLPIHKNTEDLDVCFVGIPLDVGASNRTGTRFGPRAIRTESVMVRSINNDTGARPFESFQVGDVGDVSFNQYNLEEACGQIKVQYDELIKNGCIPLTMGGDHTLTYPILQAIHEKYGKVCLVHIDAHTDLYGPFYGSKIWHGNPFGNAVQEGLLDCNRTVQIGLRGSGYGDDYDVPRNLGFRVVPAKDCWWKSMTPLMEEVREMIGDRPVYLSFDIDSLDPAYAPGTGTPEIGGLTSVQAIEIIRGCKGLNIVGADCVEVSPPYDVGGMTSIHAANLLFEMLCILPGVKHNE</sequence>
<evidence type="ECO:0000256" key="3">
    <source>
        <dbReference type="ARBA" id="ARBA00022801"/>
    </source>
</evidence>
<feature type="binding site" evidence="5">
    <location>
        <position position="167"/>
    </location>
    <ligand>
        <name>Mn(2+)</name>
        <dbReference type="ChEBI" id="CHEBI:29035"/>
        <label>1</label>
    </ligand>
</feature>
<keyword evidence="4 5" id="KW-0464">Manganese</keyword>
<dbReference type="GO" id="GO:0033389">
    <property type="term" value="P:putrescine biosynthetic process from arginine, via agmatine"/>
    <property type="evidence" value="ECO:0007669"/>
    <property type="project" value="TreeGrafter"/>
</dbReference>
<dbReference type="PIRSF" id="PIRSF036979">
    <property type="entry name" value="Arginase"/>
    <property type="match status" value="1"/>
</dbReference>
<feature type="binding site" evidence="5">
    <location>
        <position position="165"/>
    </location>
    <ligand>
        <name>Mn(2+)</name>
        <dbReference type="ChEBI" id="CHEBI:29035"/>
        <label>1</label>
    </ligand>
</feature>
<dbReference type="CDD" id="cd11592">
    <property type="entry name" value="Agmatinase_PAH"/>
    <property type="match status" value="1"/>
</dbReference>
<protein>
    <recommendedName>
        <fullName evidence="9">Agmatinase</fullName>
    </recommendedName>
</protein>
<feature type="binding site" evidence="5">
    <location>
        <position position="142"/>
    </location>
    <ligand>
        <name>Mn(2+)</name>
        <dbReference type="ChEBI" id="CHEBI:29035"/>
        <label>1</label>
    </ligand>
</feature>
<dbReference type="NCBIfam" id="TIGR01230">
    <property type="entry name" value="agmatinase"/>
    <property type="match status" value="1"/>
</dbReference>
<dbReference type="GO" id="GO:0008783">
    <property type="term" value="F:agmatinase activity"/>
    <property type="evidence" value="ECO:0007669"/>
    <property type="project" value="TreeGrafter"/>
</dbReference>
<evidence type="ECO:0000256" key="6">
    <source>
        <dbReference type="RuleBase" id="RU003684"/>
    </source>
</evidence>
<dbReference type="OrthoDB" id="9992747at2759"/>
<reference evidence="7" key="1">
    <citation type="submission" date="2021-01" db="UniProtKB">
        <authorList>
            <consortium name="EnsemblMetazoa"/>
        </authorList>
    </citation>
    <scope>IDENTIFICATION</scope>
</reference>
<feature type="binding site" evidence="5">
    <location>
        <position position="169"/>
    </location>
    <ligand>
        <name>Mn(2+)</name>
        <dbReference type="ChEBI" id="CHEBI:29035"/>
        <label>1</label>
    </ligand>
</feature>
<dbReference type="Proteomes" id="UP000594262">
    <property type="component" value="Unplaced"/>
</dbReference>
<dbReference type="InterPro" id="IPR023696">
    <property type="entry name" value="Ureohydrolase_dom_sf"/>
</dbReference>
<evidence type="ECO:0008006" key="9">
    <source>
        <dbReference type="Google" id="ProtNLM"/>
    </source>
</evidence>
<evidence type="ECO:0000256" key="4">
    <source>
        <dbReference type="ARBA" id="ARBA00023211"/>
    </source>
</evidence>
<dbReference type="GO" id="GO:0047971">
    <property type="term" value="F:guanidinobutyrase activity"/>
    <property type="evidence" value="ECO:0007669"/>
    <property type="project" value="UniProtKB-ARBA"/>
</dbReference>
<dbReference type="NCBIfam" id="NF002564">
    <property type="entry name" value="PRK02190.1"/>
    <property type="match status" value="1"/>
</dbReference>
<dbReference type="PROSITE" id="PS51409">
    <property type="entry name" value="ARGINASE_2"/>
    <property type="match status" value="1"/>
</dbReference>
<dbReference type="PROSITE" id="PS01053">
    <property type="entry name" value="ARGINASE_1"/>
    <property type="match status" value="1"/>
</dbReference>
<dbReference type="PANTHER" id="PTHR11358:SF26">
    <property type="entry name" value="GUANIDINO ACID HYDROLASE, MITOCHONDRIAL"/>
    <property type="match status" value="1"/>
</dbReference>
<keyword evidence="3 6" id="KW-0378">Hydrolase</keyword>
<comment type="cofactor">
    <cofactor evidence="5">
        <name>Mn(2+)</name>
        <dbReference type="ChEBI" id="CHEBI:29035"/>
    </cofactor>
    <text evidence="5">Binds 2 manganese ions per subunit.</text>
</comment>
<proteinExistence type="inferred from homology"/>
<evidence type="ECO:0000313" key="8">
    <source>
        <dbReference type="Proteomes" id="UP000594262"/>
    </source>
</evidence>
<keyword evidence="8" id="KW-1185">Reference proteome</keyword>
<feature type="binding site" evidence="5">
    <location>
        <position position="255"/>
    </location>
    <ligand>
        <name>Mn(2+)</name>
        <dbReference type="ChEBI" id="CHEBI:29035"/>
        <label>1</label>
    </ligand>
</feature>
<dbReference type="InterPro" id="IPR006035">
    <property type="entry name" value="Ureohydrolase"/>
</dbReference>
<organism evidence="7 8">
    <name type="scientific">Clytia hemisphaerica</name>
    <dbReference type="NCBI Taxonomy" id="252671"/>
    <lineage>
        <taxon>Eukaryota</taxon>
        <taxon>Metazoa</taxon>
        <taxon>Cnidaria</taxon>
        <taxon>Hydrozoa</taxon>
        <taxon>Hydroidolina</taxon>
        <taxon>Leptothecata</taxon>
        <taxon>Obeliida</taxon>
        <taxon>Clytiidae</taxon>
        <taxon>Clytia</taxon>
    </lineage>
</organism>
<dbReference type="InterPro" id="IPR005925">
    <property type="entry name" value="Agmatinase-rel"/>
</dbReference>
<accession>A0A7M5WM00</accession>
<dbReference type="AlphaFoldDB" id="A0A7M5WM00"/>
<name>A0A7M5WM00_9CNID</name>
<dbReference type="SUPFAM" id="SSF52768">
    <property type="entry name" value="Arginase/deacetylase"/>
    <property type="match status" value="1"/>
</dbReference>
<comment type="similarity">
    <text evidence="1">Belongs to the arginase family. Agmatinase subfamily.</text>
</comment>
<dbReference type="PRINTS" id="PR00116">
    <property type="entry name" value="ARGINASE"/>
</dbReference>